<dbReference type="Pfam" id="PF20150">
    <property type="entry name" value="2EXR"/>
    <property type="match status" value="1"/>
</dbReference>
<evidence type="ECO:0000259" key="1">
    <source>
        <dbReference type="Pfam" id="PF20150"/>
    </source>
</evidence>
<evidence type="ECO:0000313" key="2">
    <source>
        <dbReference type="EMBL" id="CAK3872234.1"/>
    </source>
</evidence>
<feature type="domain" description="2EXR" evidence="1">
    <location>
        <begin position="3"/>
        <end position="82"/>
    </location>
</feature>
<gene>
    <name evidence="2" type="ORF">LECACI_7A002004</name>
</gene>
<name>A0AAI8YU28_9PEZI</name>
<dbReference type="AlphaFoldDB" id="A0AAI8YU28"/>
<dbReference type="EMBL" id="CAVMBE010000008">
    <property type="protein sequence ID" value="CAK3872234.1"/>
    <property type="molecule type" value="Genomic_DNA"/>
</dbReference>
<dbReference type="PANTHER" id="PTHR35910">
    <property type="entry name" value="2EXR DOMAIN-CONTAINING PROTEIN"/>
    <property type="match status" value="1"/>
</dbReference>
<comment type="caution">
    <text evidence="2">The sequence shown here is derived from an EMBL/GenBank/DDBJ whole genome shotgun (WGS) entry which is preliminary data.</text>
</comment>
<organism evidence="2 3">
    <name type="scientific">Lecanosticta acicola</name>
    <dbReference type="NCBI Taxonomy" id="111012"/>
    <lineage>
        <taxon>Eukaryota</taxon>
        <taxon>Fungi</taxon>
        <taxon>Dikarya</taxon>
        <taxon>Ascomycota</taxon>
        <taxon>Pezizomycotina</taxon>
        <taxon>Dothideomycetes</taxon>
        <taxon>Dothideomycetidae</taxon>
        <taxon>Mycosphaerellales</taxon>
        <taxon>Mycosphaerellaceae</taxon>
        <taxon>Lecanosticta</taxon>
    </lineage>
</organism>
<accession>A0AAI8YU28</accession>
<keyword evidence="3" id="KW-1185">Reference proteome</keyword>
<dbReference type="PANTHER" id="PTHR35910:SF6">
    <property type="entry name" value="2EXR DOMAIN-CONTAINING PROTEIN"/>
    <property type="match status" value="1"/>
</dbReference>
<dbReference type="InterPro" id="IPR045518">
    <property type="entry name" value="2EXR"/>
</dbReference>
<reference evidence="2" key="1">
    <citation type="submission" date="2023-11" db="EMBL/GenBank/DDBJ databases">
        <authorList>
            <person name="Alioto T."/>
            <person name="Alioto T."/>
            <person name="Gomez Garrido J."/>
        </authorList>
    </citation>
    <scope>NUCLEOTIDE SEQUENCE</scope>
</reference>
<sequence length="118" mass="13757">MATFMSLPAELRILIWQYSMPDPRRPVLSWSGTHFAFNTTPPNLVHVCHESREEAAKQYELTFATPGNNNPHIWFDFTRDFLYVTDEALARLPGEVVRRIQNLRHFRYTGKMALKCSS</sequence>
<protein>
    <recommendedName>
        <fullName evidence="1">2EXR domain-containing protein</fullName>
    </recommendedName>
</protein>
<evidence type="ECO:0000313" key="3">
    <source>
        <dbReference type="Proteomes" id="UP001296104"/>
    </source>
</evidence>
<proteinExistence type="predicted"/>
<dbReference type="Proteomes" id="UP001296104">
    <property type="component" value="Unassembled WGS sequence"/>
</dbReference>